<name>A0A9Q0K8H9_9MAGN</name>
<dbReference type="InterPro" id="IPR001810">
    <property type="entry name" value="F-box_dom"/>
</dbReference>
<dbReference type="InterPro" id="IPR050796">
    <property type="entry name" value="SCF_F-box_component"/>
</dbReference>
<feature type="domain" description="F-box associated beta-propeller type 3" evidence="3">
    <location>
        <begin position="233"/>
        <end position="474"/>
    </location>
</feature>
<dbReference type="InterPro" id="IPR006527">
    <property type="entry name" value="F-box-assoc_dom_typ1"/>
</dbReference>
<evidence type="ECO:0008006" key="6">
    <source>
        <dbReference type="Google" id="ProtNLM"/>
    </source>
</evidence>
<dbReference type="Pfam" id="PF07734">
    <property type="entry name" value="FBA_1"/>
    <property type="match status" value="1"/>
</dbReference>
<dbReference type="PANTHER" id="PTHR31672">
    <property type="entry name" value="BNACNNG10540D PROTEIN"/>
    <property type="match status" value="1"/>
</dbReference>
<feature type="domain" description="F-box" evidence="1">
    <location>
        <begin position="2"/>
        <end position="31"/>
    </location>
</feature>
<proteinExistence type="predicted"/>
<protein>
    <recommendedName>
        <fullName evidence="6">F-box protein</fullName>
    </recommendedName>
</protein>
<dbReference type="InterPro" id="IPR036047">
    <property type="entry name" value="F-box-like_dom_sf"/>
</dbReference>
<accession>A0A9Q0K8H9</accession>
<evidence type="ECO:0000259" key="1">
    <source>
        <dbReference type="Pfam" id="PF00646"/>
    </source>
</evidence>
<reference evidence="4" key="1">
    <citation type="journal article" date="2023" name="Plant J.">
        <title>The genome of the king protea, Protea cynaroides.</title>
        <authorList>
            <person name="Chang J."/>
            <person name="Duong T.A."/>
            <person name="Schoeman C."/>
            <person name="Ma X."/>
            <person name="Roodt D."/>
            <person name="Barker N."/>
            <person name="Li Z."/>
            <person name="Van de Peer Y."/>
            <person name="Mizrachi E."/>
        </authorList>
    </citation>
    <scope>NUCLEOTIDE SEQUENCE</scope>
    <source>
        <tissue evidence="4">Young leaves</tissue>
    </source>
</reference>
<evidence type="ECO:0000259" key="2">
    <source>
        <dbReference type="Pfam" id="PF07734"/>
    </source>
</evidence>
<dbReference type="EMBL" id="JAMYWD010000007">
    <property type="protein sequence ID" value="KAJ4965844.1"/>
    <property type="molecule type" value="Genomic_DNA"/>
</dbReference>
<sequence>MEILVKLPIKSLVRFKCVSKDWFTMISDPLFAEAQLQQVKPVYGLIYQQSLEPGILSYFNLQKGKGKQIDFNVDELSLWETLLRDSCNGLLLLHEHFFDHQFYVYNLIIQWHLKLPPFLPGYKIKYSWSSLVDDNSNHKYKVVITFKKLRIKVSDTVSYKCGVFTLGDREGGGDGNSWRVLDMPTAYKLAFCKPLSLNGALHWMTYIKSEERTEVDGYVLLMDIAHEKCREQKFDYQFYVCNPIIQWHLKLPKFCPGYKIHSWSSLLVYDNSNHKYKIVITFCDIVSYKCGVFTPGDKDCGGDGNSCGFWRALDMPADYKLTYCEPLSVNGAWHWMDKKSEEERTEVDIYVLLMDIASEEFRVIKSPIGPTLWWLLALLEIKGSLCLFCPVSFDQVDLWLLSDTVKHAWNKQFSINYRLLISESRTNQNLVFRPLVVMKNPSPVIIFFCYLKEELIFYNLDTGEFKVEHKGISVSSKATVNVNSLTRC</sequence>
<dbReference type="AlphaFoldDB" id="A0A9Q0K8H9"/>
<feature type="domain" description="F-box associated beta-propeller type 1" evidence="2">
    <location>
        <begin position="86"/>
        <end position="229"/>
    </location>
</feature>
<dbReference type="InterPro" id="IPR017451">
    <property type="entry name" value="F-box-assoc_interact_dom"/>
</dbReference>
<dbReference type="OrthoDB" id="1023261at2759"/>
<keyword evidence="5" id="KW-1185">Reference proteome</keyword>
<dbReference type="NCBIfam" id="TIGR01640">
    <property type="entry name" value="F_box_assoc_1"/>
    <property type="match status" value="1"/>
</dbReference>
<evidence type="ECO:0000313" key="5">
    <source>
        <dbReference type="Proteomes" id="UP001141806"/>
    </source>
</evidence>
<dbReference type="PANTHER" id="PTHR31672:SF11">
    <property type="entry name" value="F-BOX PROTEIN CPR1-LIKE ISOFORM X2"/>
    <property type="match status" value="1"/>
</dbReference>
<dbReference type="SUPFAM" id="SSF81383">
    <property type="entry name" value="F-box domain"/>
    <property type="match status" value="1"/>
</dbReference>
<dbReference type="InterPro" id="IPR013187">
    <property type="entry name" value="F-box-assoc_dom_typ3"/>
</dbReference>
<dbReference type="Pfam" id="PF00646">
    <property type="entry name" value="F-box"/>
    <property type="match status" value="1"/>
</dbReference>
<dbReference type="Proteomes" id="UP001141806">
    <property type="component" value="Unassembled WGS sequence"/>
</dbReference>
<evidence type="ECO:0000313" key="4">
    <source>
        <dbReference type="EMBL" id="KAJ4965844.1"/>
    </source>
</evidence>
<gene>
    <name evidence="4" type="ORF">NE237_017693</name>
</gene>
<evidence type="ECO:0000259" key="3">
    <source>
        <dbReference type="Pfam" id="PF08268"/>
    </source>
</evidence>
<dbReference type="Pfam" id="PF08268">
    <property type="entry name" value="FBA_3"/>
    <property type="match status" value="1"/>
</dbReference>
<organism evidence="4 5">
    <name type="scientific">Protea cynaroides</name>
    <dbReference type="NCBI Taxonomy" id="273540"/>
    <lineage>
        <taxon>Eukaryota</taxon>
        <taxon>Viridiplantae</taxon>
        <taxon>Streptophyta</taxon>
        <taxon>Embryophyta</taxon>
        <taxon>Tracheophyta</taxon>
        <taxon>Spermatophyta</taxon>
        <taxon>Magnoliopsida</taxon>
        <taxon>Proteales</taxon>
        <taxon>Proteaceae</taxon>
        <taxon>Protea</taxon>
    </lineage>
</organism>
<comment type="caution">
    <text evidence="4">The sequence shown here is derived from an EMBL/GenBank/DDBJ whole genome shotgun (WGS) entry which is preliminary data.</text>
</comment>